<keyword evidence="4" id="KW-1185">Reference proteome</keyword>
<dbReference type="InterPro" id="IPR025985">
    <property type="entry name" value="YnbE"/>
</dbReference>
<evidence type="ECO:0000313" key="2">
    <source>
        <dbReference type="EMBL" id="PSU20292.1"/>
    </source>
</evidence>
<dbReference type="Proteomes" id="UP000813876">
    <property type="component" value="Unassembled WGS sequence"/>
</dbReference>
<dbReference type="OrthoDB" id="9807866at2"/>
<dbReference type="EMBL" id="PYMP01000032">
    <property type="protein sequence ID" value="PSU46419.1"/>
    <property type="molecule type" value="Genomic_DNA"/>
</dbReference>
<sequence>MNNIQNILSLSNIYHIQIIMMVFLLNGCTPTIQVATSDKPIEVNLNVKIEHEIRIMIDKEIEPLLEDFDDPAIEKK</sequence>
<evidence type="ECO:0000313" key="1">
    <source>
        <dbReference type="EMBL" id="MCF2303913.1"/>
    </source>
</evidence>
<protein>
    <submittedName>
        <fullName evidence="3">YnbE family lipoprotein</fullName>
    </submittedName>
</protein>
<comment type="caution">
    <text evidence="3">The sequence shown here is derived from an EMBL/GenBank/DDBJ whole genome shotgun (WGS) entry which is preliminary data.</text>
</comment>
<dbReference type="Pfam" id="PF13617">
    <property type="entry name" value="Lipoprotein_19"/>
    <property type="match status" value="1"/>
</dbReference>
<reference evidence="4 5" key="1">
    <citation type="submission" date="2018-03" db="EMBL/GenBank/DDBJ databases">
        <title>Whole genome sequencing of Histamine producing bacteria.</title>
        <authorList>
            <person name="Butler K."/>
        </authorList>
    </citation>
    <scope>NUCLEOTIDE SEQUENCE [LARGE SCALE GENOMIC DNA]</scope>
    <source>
        <strain evidence="3 5">FS-6.1</strain>
        <strain evidence="2 4">FS-6.2</strain>
    </source>
</reference>
<name>A0A2T3PQU7_PHOPO</name>
<gene>
    <name evidence="3" type="ORF">C9J18_20610</name>
    <name evidence="2" type="ORF">CTM96_19950</name>
    <name evidence="1" type="ORF">GLP33_19545</name>
</gene>
<keyword evidence="3" id="KW-0449">Lipoprotein</keyword>
<dbReference type="Proteomes" id="UP000241618">
    <property type="component" value="Unassembled WGS sequence"/>
</dbReference>
<reference evidence="1" key="2">
    <citation type="submission" date="2019-11" db="EMBL/GenBank/DDBJ databases">
        <title>Comparative genomics of photobacteria reveal adaptation to distinct habitats.</title>
        <authorList>
            <person name="Fuertes-Perez S."/>
            <person name="Hilgarth M."/>
            <person name="Vogel R.F."/>
        </authorList>
    </citation>
    <scope>NUCLEOTIDE SEQUENCE</scope>
    <source>
        <strain evidence="1">TMW2.2145</strain>
    </source>
</reference>
<dbReference type="Proteomes" id="UP000241405">
    <property type="component" value="Unassembled WGS sequence"/>
</dbReference>
<proteinExistence type="predicted"/>
<dbReference type="EMBL" id="PYMO01000033">
    <property type="protein sequence ID" value="PSU20292.1"/>
    <property type="molecule type" value="Genomic_DNA"/>
</dbReference>
<accession>A0A2T3PQU7</accession>
<evidence type="ECO:0000313" key="3">
    <source>
        <dbReference type="EMBL" id="PSU46419.1"/>
    </source>
</evidence>
<dbReference type="RefSeq" id="WP_065192518.1">
    <property type="nucleotide sequence ID" value="NZ_CAMLDN010000049.1"/>
</dbReference>
<evidence type="ECO:0000313" key="5">
    <source>
        <dbReference type="Proteomes" id="UP000241618"/>
    </source>
</evidence>
<organism evidence="3 5">
    <name type="scientific">Photobacterium phosphoreum</name>
    <dbReference type="NCBI Taxonomy" id="659"/>
    <lineage>
        <taxon>Bacteria</taxon>
        <taxon>Pseudomonadati</taxon>
        <taxon>Pseudomonadota</taxon>
        <taxon>Gammaproteobacteria</taxon>
        <taxon>Vibrionales</taxon>
        <taxon>Vibrionaceae</taxon>
        <taxon>Photobacterium</taxon>
    </lineage>
</organism>
<evidence type="ECO:0000313" key="4">
    <source>
        <dbReference type="Proteomes" id="UP000241405"/>
    </source>
</evidence>
<dbReference type="EMBL" id="WMCP01000036">
    <property type="protein sequence ID" value="MCF2303913.1"/>
    <property type="molecule type" value="Genomic_DNA"/>
</dbReference>
<dbReference type="AlphaFoldDB" id="A0A2T3PQU7"/>